<gene>
    <name evidence="1" type="ORF">B296_00008800</name>
</gene>
<protein>
    <submittedName>
        <fullName evidence="1">Uncharacterized protein</fullName>
    </submittedName>
</protein>
<dbReference type="EMBL" id="AMZH03005644">
    <property type="protein sequence ID" value="RRT65896.1"/>
    <property type="molecule type" value="Genomic_DNA"/>
</dbReference>
<sequence>MLLLCTGGEEGSSKDVKVAWLRGLQVVDRGSDNSGKGGGNDKGGVAMLLCTTREAVVARIIDGVVH</sequence>
<proteinExistence type="predicted"/>
<reference evidence="1 2" key="1">
    <citation type="journal article" date="2014" name="Agronomy (Basel)">
        <title>A Draft Genome Sequence for Ensete ventricosum, the Drought-Tolerant Tree Against Hunger.</title>
        <authorList>
            <person name="Harrison J."/>
            <person name="Moore K.A."/>
            <person name="Paszkiewicz K."/>
            <person name="Jones T."/>
            <person name="Grant M."/>
            <person name="Ambacheew D."/>
            <person name="Muzemil S."/>
            <person name="Studholme D.J."/>
        </authorList>
    </citation>
    <scope>NUCLEOTIDE SEQUENCE [LARGE SCALE GENOMIC DNA]</scope>
</reference>
<dbReference type="AlphaFoldDB" id="A0A426ZPH7"/>
<dbReference type="Proteomes" id="UP000287651">
    <property type="component" value="Unassembled WGS sequence"/>
</dbReference>
<name>A0A426ZPH7_ENSVE</name>
<organism evidence="1 2">
    <name type="scientific">Ensete ventricosum</name>
    <name type="common">Abyssinian banana</name>
    <name type="synonym">Musa ensete</name>
    <dbReference type="NCBI Taxonomy" id="4639"/>
    <lineage>
        <taxon>Eukaryota</taxon>
        <taxon>Viridiplantae</taxon>
        <taxon>Streptophyta</taxon>
        <taxon>Embryophyta</taxon>
        <taxon>Tracheophyta</taxon>
        <taxon>Spermatophyta</taxon>
        <taxon>Magnoliopsida</taxon>
        <taxon>Liliopsida</taxon>
        <taxon>Zingiberales</taxon>
        <taxon>Musaceae</taxon>
        <taxon>Ensete</taxon>
    </lineage>
</organism>
<accession>A0A426ZPH7</accession>
<evidence type="ECO:0000313" key="2">
    <source>
        <dbReference type="Proteomes" id="UP000287651"/>
    </source>
</evidence>
<evidence type="ECO:0000313" key="1">
    <source>
        <dbReference type="EMBL" id="RRT65896.1"/>
    </source>
</evidence>
<comment type="caution">
    <text evidence="1">The sequence shown here is derived from an EMBL/GenBank/DDBJ whole genome shotgun (WGS) entry which is preliminary data.</text>
</comment>